<keyword evidence="1" id="KW-0175">Coiled coil</keyword>
<gene>
    <name evidence="3" type="ORF">CHLRE_06g262200v5</name>
</gene>
<dbReference type="OrthoDB" id="548926at2759"/>
<dbReference type="GeneID" id="5722015"/>
<reference evidence="3 4" key="1">
    <citation type="journal article" date="2007" name="Science">
        <title>The Chlamydomonas genome reveals the evolution of key animal and plant functions.</title>
        <authorList>
            <person name="Merchant S.S."/>
            <person name="Prochnik S.E."/>
            <person name="Vallon O."/>
            <person name="Harris E.H."/>
            <person name="Karpowicz S.J."/>
            <person name="Witman G.B."/>
            <person name="Terry A."/>
            <person name="Salamov A."/>
            <person name="Fritz-Laylin L.K."/>
            <person name="Marechal-Drouard L."/>
            <person name="Marshall W.F."/>
            <person name="Qu L.H."/>
            <person name="Nelson D.R."/>
            <person name="Sanderfoot A.A."/>
            <person name="Spalding M.H."/>
            <person name="Kapitonov V.V."/>
            <person name="Ren Q."/>
            <person name="Ferris P."/>
            <person name="Lindquist E."/>
            <person name="Shapiro H."/>
            <person name="Lucas S.M."/>
            <person name="Grimwood J."/>
            <person name="Schmutz J."/>
            <person name="Cardol P."/>
            <person name="Cerutti H."/>
            <person name="Chanfreau G."/>
            <person name="Chen C.L."/>
            <person name="Cognat V."/>
            <person name="Croft M.T."/>
            <person name="Dent R."/>
            <person name="Dutcher S."/>
            <person name="Fernandez E."/>
            <person name="Fukuzawa H."/>
            <person name="Gonzalez-Ballester D."/>
            <person name="Gonzalez-Halphen D."/>
            <person name="Hallmann A."/>
            <person name="Hanikenne M."/>
            <person name="Hippler M."/>
            <person name="Inwood W."/>
            <person name="Jabbari K."/>
            <person name="Kalanon M."/>
            <person name="Kuras R."/>
            <person name="Lefebvre P.A."/>
            <person name="Lemaire S.D."/>
            <person name="Lobanov A.V."/>
            <person name="Lohr M."/>
            <person name="Manuell A."/>
            <person name="Meier I."/>
            <person name="Mets L."/>
            <person name="Mittag M."/>
            <person name="Mittelmeier T."/>
            <person name="Moroney J.V."/>
            <person name="Moseley J."/>
            <person name="Napoli C."/>
            <person name="Nedelcu A.M."/>
            <person name="Niyogi K."/>
            <person name="Novoselov S.V."/>
            <person name="Paulsen I.T."/>
            <person name="Pazour G."/>
            <person name="Purton S."/>
            <person name="Ral J.P."/>
            <person name="Riano-Pachon D.M."/>
            <person name="Riekhof W."/>
            <person name="Rymarquis L."/>
            <person name="Schroda M."/>
            <person name="Stern D."/>
            <person name="Umen J."/>
            <person name="Willows R."/>
            <person name="Wilson N."/>
            <person name="Zimmer S.L."/>
            <person name="Allmer J."/>
            <person name="Balk J."/>
            <person name="Bisova K."/>
            <person name="Chen C.J."/>
            <person name="Elias M."/>
            <person name="Gendler K."/>
            <person name="Hauser C."/>
            <person name="Lamb M.R."/>
            <person name="Ledford H."/>
            <person name="Long J.C."/>
            <person name="Minagawa J."/>
            <person name="Page M.D."/>
            <person name="Pan J."/>
            <person name="Pootakham W."/>
            <person name="Roje S."/>
            <person name="Rose A."/>
            <person name="Stahlberg E."/>
            <person name="Terauchi A.M."/>
            <person name="Yang P."/>
            <person name="Ball S."/>
            <person name="Bowler C."/>
            <person name="Dieckmann C.L."/>
            <person name="Gladyshev V.N."/>
            <person name="Green P."/>
            <person name="Jorgensen R."/>
            <person name="Mayfield S."/>
            <person name="Mueller-Roeber B."/>
            <person name="Rajamani S."/>
            <person name="Sayre R.T."/>
            <person name="Brokstein P."/>
            <person name="Dubchak I."/>
            <person name="Goodstein D."/>
            <person name="Hornick L."/>
            <person name="Huang Y.W."/>
            <person name="Jhaveri J."/>
            <person name="Luo Y."/>
            <person name="Martinez D."/>
            <person name="Ngau W.C."/>
            <person name="Otillar B."/>
            <person name="Poliakov A."/>
            <person name="Porter A."/>
            <person name="Szajkowski L."/>
            <person name="Werner G."/>
            <person name="Zhou K."/>
            <person name="Grigoriev I.V."/>
            <person name="Rokhsar D.S."/>
            <person name="Grossman A.R."/>
        </authorList>
    </citation>
    <scope>NUCLEOTIDE SEQUENCE [LARGE SCALE GENOMIC DNA]</scope>
    <source>
        <strain evidence="4">CC-503</strain>
    </source>
</reference>
<dbReference type="Gramene" id="PNW81831">
    <property type="protein sequence ID" value="PNW81831"/>
    <property type="gene ID" value="CHLRE_06g262200v5"/>
</dbReference>
<evidence type="ECO:0000256" key="2">
    <source>
        <dbReference type="SAM" id="MobiDB-lite"/>
    </source>
</evidence>
<dbReference type="EMBL" id="CM008967">
    <property type="protein sequence ID" value="PNW81831.1"/>
    <property type="molecule type" value="Genomic_DNA"/>
</dbReference>
<feature type="compositionally biased region" description="Basic and acidic residues" evidence="2">
    <location>
        <begin position="68"/>
        <end position="80"/>
    </location>
</feature>
<feature type="region of interest" description="Disordered" evidence="2">
    <location>
        <begin position="238"/>
        <end position="261"/>
    </location>
</feature>
<sequence length="274" mass="29042">MAVNSGGAGDAQRELWREARRHIGEYESRTSELALDLAAGAKALAAAKDELAGLRREAQSQRAAKDAADRAALDEHDRMAPGHVRRTQTLSRQRDSELAESGRLTHQLAGLGAQWEAAVAAAREQEKERQTHLLELQAHLDSLRAYRMQCQQQQLQQAQQAAQQQAAQQQQAQQQPQQVHTGGGEAASGDVGGLDVGMTCGQGEDQGEGEGVTAQAAWPSVAAPADGAQWHRKRPLLEASDAGSGGGAGALDDTMSGAGADQRLGMDVMDVMDV</sequence>
<feature type="compositionally biased region" description="Gly residues" evidence="2">
    <location>
        <begin position="181"/>
        <end position="195"/>
    </location>
</feature>
<evidence type="ECO:0000256" key="1">
    <source>
        <dbReference type="SAM" id="Coils"/>
    </source>
</evidence>
<feature type="region of interest" description="Disordered" evidence="2">
    <location>
        <begin position="68"/>
        <end position="101"/>
    </location>
</feature>
<protein>
    <submittedName>
        <fullName evidence="3">Uncharacterized protein</fullName>
    </submittedName>
</protein>
<accession>A0A2K3DMU0</accession>
<evidence type="ECO:0000313" key="4">
    <source>
        <dbReference type="Proteomes" id="UP000006906"/>
    </source>
</evidence>
<dbReference type="PaxDb" id="3055-EDP08555"/>
<dbReference type="AlphaFoldDB" id="A0A2K3DMU0"/>
<feature type="coiled-coil region" evidence="1">
    <location>
        <begin position="37"/>
        <end position="64"/>
    </location>
</feature>
<evidence type="ECO:0000313" key="3">
    <source>
        <dbReference type="EMBL" id="PNW81831.1"/>
    </source>
</evidence>
<dbReference type="InParanoid" id="A0A2K3DMU0"/>
<dbReference type="RefSeq" id="XP_001696578.2">
    <property type="nucleotide sequence ID" value="XM_001696526.3"/>
</dbReference>
<organism evidence="3 4">
    <name type="scientific">Chlamydomonas reinhardtii</name>
    <name type="common">Chlamydomonas smithii</name>
    <dbReference type="NCBI Taxonomy" id="3055"/>
    <lineage>
        <taxon>Eukaryota</taxon>
        <taxon>Viridiplantae</taxon>
        <taxon>Chlorophyta</taxon>
        <taxon>core chlorophytes</taxon>
        <taxon>Chlorophyceae</taxon>
        <taxon>CS clade</taxon>
        <taxon>Chlamydomonadales</taxon>
        <taxon>Chlamydomonadaceae</taxon>
        <taxon>Chlamydomonas</taxon>
    </lineage>
</organism>
<dbReference type="Proteomes" id="UP000006906">
    <property type="component" value="Chromosome 6"/>
</dbReference>
<proteinExistence type="predicted"/>
<dbReference type="KEGG" id="cre:CHLRE_06g262200v5"/>
<keyword evidence="4" id="KW-1185">Reference proteome</keyword>
<name>A0A2K3DMU0_CHLRE</name>
<feature type="region of interest" description="Disordered" evidence="2">
    <location>
        <begin position="171"/>
        <end position="214"/>
    </location>
</feature>